<dbReference type="Proteomes" id="UP000196594">
    <property type="component" value="Unassembled WGS sequence"/>
</dbReference>
<protein>
    <recommendedName>
        <fullName evidence="3">DUF4362 domain-containing protein</fullName>
    </recommendedName>
</protein>
<keyword evidence="2" id="KW-1185">Reference proteome</keyword>
<dbReference type="InterPro" id="IPR025372">
    <property type="entry name" value="DUF4362"/>
</dbReference>
<reference evidence="1 2" key="1">
    <citation type="journal article" date="2017" name="Int. J. Syst. Evol. Microbiol.">
        <title>Solibacillus kalamii sp. nov., isolated from a high-efficiency particulate arrestance filter system used in the International Space Station.</title>
        <authorList>
            <person name="Checinska Sielaff A."/>
            <person name="Kumar R.M."/>
            <person name="Pal D."/>
            <person name="Mayilraj S."/>
            <person name="Venkateswaran K."/>
        </authorList>
    </citation>
    <scope>NUCLEOTIDE SEQUENCE [LARGE SCALE GENOMIC DNA]</scope>
    <source>
        <strain evidence="1 2">ISSFR-015</strain>
    </source>
</reference>
<evidence type="ECO:0000313" key="2">
    <source>
        <dbReference type="Proteomes" id="UP000196594"/>
    </source>
</evidence>
<name>A0ABX3ZID4_9BACL</name>
<organism evidence="1 2">
    <name type="scientific">Solibacillus kalamii</name>
    <dbReference type="NCBI Taxonomy" id="1748298"/>
    <lineage>
        <taxon>Bacteria</taxon>
        <taxon>Bacillati</taxon>
        <taxon>Bacillota</taxon>
        <taxon>Bacilli</taxon>
        <taxon>Bacillales</taxon>
        <taxon>Caryophanaceae</taxon>
        <taxon>Solibacillus</taxon>
    </lineage>
</organism>
<dbReference type="EMBL" id="NHNT01000003">
    <property type="protein sequence ID" value="OUZ39488.1"/>
    <property type="molecule type" value="Genomic_DNA"/>
</dbReference>
<dbReference type="RefSeq" id="WP_087616783.1">
    <property type="nucleotide sequence ID" value="NZ_JAFBEY010000001.1"/>
</dbReference>
<proteinExistence type="predicted"/>
<comment type="caution">
    <text evidence="1">The sequence shown here is derived from an EMBL/GenBank/DDBJ whole genome shotgun (WGS) entry which is preliminary data.</text>
</comment>
<accession>A0ABX3ZID4</accession>
<evidence type="ECO:0000313" key="1">
    <source>
        <dbReference type="EMBL" id="OUZ39488.1"/>
    </source>
</evidence>
<dbReference type="Pfam" id="PF14275">
    <property type="entry name" value="DUF4362"/>
    <property type="match status" value="1"/>
</dbReference>
<evidence type="ECO:0008006" key="3">
    <source>
        <dbReference type="Google" id="ProtNLM"/>
    </source>
</evidence>
<dbReference type="PROSITE" id="PS51257">
    <property type="entry name" value="PROKAR_LIPOPROTEIN"/>
    <property type="match status" value="1"/>
</dbReference>
<gene>
    <name evidence="1" type="ORF">CBM15_07465</name>
</gene>
<sequence length="144" mass="16678">MKKILVFSLLLLLAGCNDNVQHFETMERAEIESIDNDRVIDQHGQLENSDLLHQFLKDVEDKEQKTLKVTRYTIEGAPIYWAVKFNGEHFNIEIDNREDEWGSKNIENYQCDKLTEEVTGSLTDYNFTSCDGGFEINLLSVINE</sequence>